<dbReference type="InterPro" id="IPR036890">
    <property type="entry name" value="HATPase_C_sf"/>
</dbReference>
<dbReference type="InterPro" id="IPR003594">
    <property type="entry name" value="HATPase_dom"/>
</dbReference>
<keyword evidence="3" id="KW-0600">Photoreceptor protein</keyword>
<dbReference type="Proteomes" id="UP000747110">
    <property type="component" value="Unassembled WGS sequence"/>
</dbReference>
<evidence type="ECO:0000313" key="17">
    <source>
        <dbReference type="EMBL" id="GIL75277.1"/>
    </source>
</evidence>
<dbReference type="InterPro" id="IPR005467">
    <property type="entry name" value="His_kinase_dom"/>
</dbReference>
<reference evidence="17" key="1">
    <citation type="journal article" date="2021" name="Proc. Natl. Acad. Sci. U.S.A.">
        <title>Three genomes in the algal genus Volvox reveal the fate of a haploid sex-determining region after a transition to homothallism.</title>
        <authorList>
            <person name="Yamamoto K."/>
            <person name="Hamaji T."/>
            <person name="Kawai-Toyooka H."/>
            <person name="Matsuzaki R."/>
            <person name="Takahashi F."/>
            <person name="Nishimura Y."/>
            <person name="Kawachi M."/>
            <person name="Noguchi H."/>
            <person name="Minakuchi Y."/>
            <person name="Umen J.G."/>
            <person name="Toyoda A."/>
            <person name="Nozaki H."/>
        </authorList>
    </citation>
    <scope>NUCLEOTIDE SEQUENCE</scope>
    <source>
        <strain evidence="18">NIES-3785</strain>
        <strain evidence="17">NIES-3786</strain>
    </source>
</reference>
<dbReference type="SMART" id="SM00387">
    <property type="entry name" value="HATPase_c"/>
    <property type="match status" value="1"/>
</dbReference>
<evidence type="ECO:0000256" key="9">
    <source>
        <dbReference type="ARBA" id="ARBA00022840"/>
    </source>
</evidence>
<feature type="compositionally biased region" description="Polar residues" evidence="12">
    <location>
        <begin position="1238"/>
        <end position="1256"/>
    </location>
</feature>
<keyword evidence="5" id="KW-0716">Sensory transduction</keyword>
<gene>
    <name evidence="17" type="ORF">Vretifemale_5086</name>
    <name evidence="18" type="ORF">Vretimale_7967</name>
</gene>
<dbReference type="Gene3D" id="3.30.565.10">
    <property type="entry name" value="Histidine kinase-like ATPase, C-terminal domain"/>
    <property type="match status" value="1"/>
</dbReference>
<evidence type="ECO:0000256" key="8">
    <source>
        <dbReference type="ARBA" id="ARBA00022777"/>
    </source>
</evidence>
<dbReference type="InterPro" id="IPR035965">
    <property type="entry name" value="PAS-like_dom_sf"/>
</dbReference>
<feature type="domain" description="PAS" evidence="15">
    <location>
        <begin position="725"/>
        <end position="791"/>
    </location>
</feature>
<evidence type="ECO:0000256" key="5">
    <source>
        <dbReference type="ARBA" id="ARBA00022606"/>
    </source>
</evidence>
<evidence type="ECO:0000256" key="2">
    <source>
        <dbReference type="ARBA" id="ARBA00012438"/>
    </source>
</evidence>
<dbReference type="InterPro" id="IPR001789">
    <property type="entry name" value="Sig_transdc_resp-reg_receiver"/>
</dbReference>
<feature type="compositionally biased region" description="Gly residues" evidence="12">
    <location>
        <begin position="1543"/>
        <end position="1552"/>
    </location>
</feature>
<feature type="region of interest" description="Disordered" evidence="12">
    <location>
        <begin position="1202"/>
        <end position="1259"/>
    </location>
</feature>
<comment type="catalytic activity">
    <reaction evidence="1">
        <text>ATP + protein L-histidine = ADP + protein N-phospho-L-histidine.</text>
        <dbReference type="EC" id="2.7.13.3"/>
    </reaction>
</comment>
<organism evidence="17 19">
    <name type="scientific">Volvox reticuliferus</name>
    <dbReference type="NCBI Taxonomy" id="1737510"/>
    <lineage>
        <taxon>Eukaryota</taxon>
        <taxon>Viridiplantae</taxon>
        <taxon>Chlorophyta</taxon>
        <taxon>core chlorophytes</taxon>
        <taxon>Chlorophyceae</taxon>
        <taxon>CS clade</taxon>
        <taxon>Chlamydomonadales</taxon>
        <taxon>Volvocaceae</taxon>
        <taxon>Volvox</taxon>
    </lineage>
</organism>
<dbReference type="InterPro" id="IPR000014">
    <property type="entry name" value="PAS"/>
</dbReference>
<dbReference type="EMBL" id="BNCQ01000013">
    <property type="protein sequence ID" value="GIM03145.1"/>
    <property type="molecule type" value="Genomic_DNA"/>
</dbReference>
<dbReference type="InterPro" id="IPR011006">
    <property type="entry name" value="CheY-like_superfamily"/>
</dbReference>
<dbReference type="PROSITE" id="PS50109">
    <property type="entry name" value="HIS_KIN"/>
    <property type="match status" value="1"/>
</dbReference>
<evidence type="ECO:0000256" key="4">
    <source>
        <dbReference type="ARBA" id="ARBA00022553"/>
    </source>
</evidence>
<keyword evidence="3" id="KW-0157">Chromophore</keyword>
<dbReference type="Pfam" id="PF00072">
    <property type="entry name" value="Response_reg"/>
    <property type="match status" value="1"/>
</dbReference>
<dbReference type="InterPro" id="IPR036097">
    <property type="entry name" value="HisK_dim/P_sf"/>
</dbReference>
<dbReference type="Gene3D" id="1.10.287.130">
    <property type="match status" value="1"/>
</dbReference>
<dbReference type="EC" id="2.7.13.3" evidence="2"/>
<evidence type="ECO:0000256" key="3">
    <source>
        <dbReference type="ARBA" id="ARBA00022543"/>
    </source>
</evidence>
<feature type="region of interest" description="Disordered" evidence="12">
    <location>
        <begin position="447"/>
        <end position="500"/>
    </location>
</feature>
<evidence type="ECO:0000259" key="15">
    <source>
        <dbReference type="PROSITE" id="PS50112"/>
    </source>
</evidence>
<dbReference type="GO" id="GO:0000155">
    <property type="term" value="F:phosphorelay sensor kinase activity"/>
    <property type="evidence" value="ECO:0007669"/>
    <property type="project" value="InterPro"/>
</dbReference>
<dbReference type="SMART" id="SM00086">
    <property type="entry name" value="PAC"/>
    <property type="match status" value="1"/>
</dbReference>
<evidence type="ECO:0000313" key="18">
    <source>
        <dbReference type="EMBL" id="GIM03145.1"/>
    </source>
</evidence>
<feature type="region of interest" description="Disordered" evidence="12">
    <location>
        <begin position="1274"/>
        <end position="1301"/>
    </location>
</feature>
<evidence type="ECO:0000256" key="7">
    <source>
        <dbReference type="ARBA" id="ARBA00022741"/>
    </source>
</evidence>
<evidence type="ECO:0000256" key="11">
    <source>
        <dbReference type="PROSITE-ProRule" id="PRU00169"/>
    </source>
</evidence>
<keyword evidence="6" id="KW-0808">Transferase</keyword>
<dbReference type="EMBL" id="BNCP01000007">
    <property type="protein sequence ID" value="GIL75277.1"/>
    <property type="molecule type" value="Genomic_DNA"/>
</dbReference>
<name>A0A8J4C4G5_9CHLO</name>
<feature type="region of interest" description="Disordered" evidence="12">
    <location>
        <begin position="1150"/>
        <end position="1188"/>
    </location>
</feature>
<comment type="caution">
    <text evidence="17">The sequence shown here is derived from an EMBL/GenBank/DDBJ whole genome shotgun (WGS) entry which is preliminary data.</text>
</comment>
<proteinExistence type="predicted"/>
<dbReference type="Proteomes" id="UP000722791">
    <property type="component" value="Unassembled WGS sequence"/>
</dbReference>
<dbReference type="CDD" id="cd00130">
    <property type="entry name" value="PAS"/>
    <property type="match status" value="2"/>
</dbReference>
<dbReference type="GO" id="GO:0009637">
    <property type="term" value="P:response to blue light"/>
    <property type="evidence" value="ECO:0007669"/>
    <property type="project" value="UniProtKB-ARBA"/>
</dbReference>
<feature type="compositionally biased region" description="Low complexity" evidence="12">
    <location>
        <begin position="1202"/>
        <end position="1223"/>
    </location>
</feature>
<keyword evidence="10" id="KW-0902">Two-component regulatory system</keyword>
<protein>
    <recommendedName>
        <fullName evidence="2">histidine kinase</fullName>
        <ecNumber evidence="2">2.7.13.3</ecNumber>
    </recommendedName>
</protein>
<dbReference type="SUPFAM" id="SSF55785">
    <property type="entry name" value="PYP-like sensor domain (PAS domain)"/>
    <property type="match status" value="2"/>
</dbReference>
<dbReference type="Pfam" id="PF00512">
    <property type="entry name" value="HisKA"/>
    <property type="match status" value="1"/>
</dbReference>
<keyword evidence="9" id="KW-0067">ATP-binding</keyword>
<feature type="region of interest" description="Disordered" evidence="12">
    <location>
        <begin position="1755"/>
        <end position="1779"/>
    </location>
</feature>
<feature type="compositionally biased region" description="Basic and acidic residues" evidence="12">
    <location>
        <begin position="471"/>
        <end position="487"/>
    </location>
</feature>
<feature type="compositionally biased region" description="Polar residues" evidence="12">
    <location>
        <begin position="1171"/>
        <end position="1182"/>
    </location>
</feature>
<evidence type="ECO:0000256" key="10">
    <source>
        <dbReference type="ARBA" id="ARBA00023012"/>
    </source>
</evidence>
<dbReference type="OrthoDB" id="10266508at2759"/>
<keyword evidence="4 11" id="KW-0597">Phosphoprotein</keyword>
<dbReference type="SUPFAM" id="SSF55874">
    <property type="entry name" value="ATPase domain of HSP90 chaperone/DNA topoisomerase II/histidine kinase"/>
    <property type="match status" value="1"/>
</dbReference>
<feature type="compositionally biased region" description="Low complexity" evidence="12">
    <location>
        <begin position="1291"/>
        <end position="1301"/>
    </location>
</feature>
<feature type="region of interest" description="Disordered" evidence="12">
    <location>
        <begin position="1543"/>
        <end position="1563"/>
    </location>
</feature>
<dbReference type="PROSITE" id="PS50113">
    <property type="entry name" value="PAC"/>
    <property type="match status" value="1"/>
</dbReference>
<feature type="compositionally biased region" description="Low complexity" evidence="12">
    <location>
        <begin position="564"/>
        <end position="573"/>
    </location>
</feature>
<dbReference type="PANTHER" id="PTHR45339">
    <property type="entry name" value="HYBRID SIGNAL TRANSDUCTION HISTIDINE KINASE J"/>
    <property type="match status" value="1"/>
</dbReference>
<dbReference type="SUPFAM" id="SSF47384">
    <property type="entry name" value="Homodimeric domain of signal transducing histidine kinase"/>
    <property type="match status" value="1"/>
</dbReference>
<accession>A0A8J4C4G5</accession>
<feature type="compositionally biased region" description="Low complexity" evidence="12">
    <location>
        <begin position="447"/>
        <end position="465"/>
    </location>
</feature>
<dbReference type="GO" id="GO:0005524">
    <property type="term" value="F:ATP binding"/>
    <property type="evidence" value="ECO:0007669"/>
    <property type="project" value="UniProtKB-KW"/>
</dbReference>
<evidence type="ECO:0000259" key="16">
    <source>
        <dbReference type="PROSITE" id="PS50113"/>
    </source>
</evidence>
<evidence type="ECO:0000256" key="6">
    <source>
        <dbReference type="ARBA" id="ARBA00022679"/>
    </source>
</evidence>
<feature type="region of interest" description="Disordered" evidence="12">
    <location>
        <begin position="547"/>
        <end position="575"/>
    </location>
</feature>
<feature type="domain" description="Response regulatory" evidence="14">
    <location>
        <begin position="1637"/>
        <end position="1757"/>
    </location>
</feature>
<feature type="compositionally biased region" description="Low complexity" evidence="12">
    <location>
        <begin position="1274"/>
        <end position="1283"/>
    </location>
</feature>
<feature type="domain" description="Histidine kinase" evidence="13">
    <location>
        <begin position="868"/>
        <end position="1147"/>
    </location>
</feature>
<keyword evidence="8" id="KW-0418">Kinase</keyword>
<dbReference type="PANTHER" id="PTHR45339:SF5">
    <property type="entry name" value="HISTIDINE KINASE"/>
    <property type="match status" value="1"/>
</dbReference>
<dbReference type="PRINTS" id="PR00344">
    <property type="entry name" value="BCTRLSENSOR"/>
</dbReference>
<keyword evidence="7" id="KW-0547">Nucleotide-binding</keyword>
<dbReference type="Pfam" id="PF13426">
    <property type="entry name" value="PAS_9"/>
    <property type="match status" value="2"/>
</dbReference>
<dbReference type="CDD" id="cd00082">
    <property type="entry name" value="HisKA"/>
    <property type="match status" value="1"/>
</dbReference>
<evidence type="ECO:0000313" key="19">
    <source>
        <dbReference type="Proteomes" id="UP000747110"/>
    </source>
</evidence>
<feature type="domain" description="PAC" evidence="16">
    <location>
        <begin position="792"/>
        <end position="847"/>
    </location>
</feature>
<dbReference type="PROSITE" id="PS50110">
    <property type="entry name" value="RESPONSE_REGULATORY"/>
    <property type="match status" value="1"/>
</dbReference>
<dbReference type="NCBIfam" id="TIGR00229">
    <property type="entry name" value="sensory_box"/>
    <property type="match status" value="1"/>
</dbReference>
<dbReference type="GO" id="GO:0009881">
    <property type="term" value="F:photoreceptor activity"/>
    <property type="evidence" value="ECO:0007669"/>
    <property type="project" value="UniProtKB-KW"/>
</dbReference>
<keyword evidence="19" id="KW-1185">Reference proteome</keyword>
<feature type="compositionally biased region" description="Low complexity" evidence="12">
    <location>
        <begin position="1157"/>
        <end position="1170"/>
    </location>
</feature>
<evidence type="ECO:0000259" key="14">
    <source>
        <dbReference type="PROSITE" id="PS50110"/>
    </source>
</evidence>
<dbReference type="SMART" id="SM00448">
    <property type="entry name" value="REC"/>
    <property type="match status" value="1"/>
</dbReference>
<dbReference type="Gene3D" id="3.40.50.2300">
    <property type="match status" value="1"/>
</dbReference>
<dbReference type="InterPro" id="IPR001610">
    <property type="entry name" value="PAC"/>
</dbReference>
<dbReference type="CDD" id="cd17546">
    <property type="entry name" value="REC_hyHK_CKI1_RcsC-like"/>
    <property type="match status" value="1"/>
</dbReference>
<dbReference type="Pfam" id="PF02518">
    <property type="entry name" value="HATPase_c"/>
    <property type="match status" value="1"/>
</dbReference>
<dbReference type="FunFam" id="1.10.287.130:FF:000002">
    <property type="entry name" value="Two-component osmosensing histidine kinase"/>
    <property type="match status" value="1"/>
</dbReference>
<dbReference type="SUPFAM" id="SSF52172">
    <property type="entry name" value="CheY-like"/>
    <property type="match status" value="1"/>
</dbReference>
<dbReference type="SMART" id="SM00091">
    <property type="entry name" value="PAS"/>
    <property type="match status" value="1"/>
</dbReference>
<evidence type="ECO:0000259" key="13">
    <source>
        <dbReference type="PROSITE" id="PS50109"/>
    </source>
</evidence>
<dbReference type="Gene3D" id="3.30.450.20">
    <property type="entry name" value="PAS domain"/>
    <property type="match status" value="2"/>
</dbReference>
<dbReference type="InterPro" id="IPR004358">
    <property type="entry name" value="Sig_transdc_His_kin-like_C"/>
</dbReference>
<keyword evidence="3" id="KW-0675">Receptor</keyword>
<dbReference type="CDD" id="cd16922">
    <property type="entry name" value="HATPase_EvgS-ArcB-TorS-like"/>
    <property type="match status" value="1"/>
</dbReference>
<dbReference type="SMART" id="SM00388">
    <property type="entry name" value="HisKA"/>
    <property type="match status" value="1"/>
</dbReference>
<sequence length="1779" mass="190007">MSLHIAGNPGIPSLPYSLLLAGTPPQACVTCADKGPIVGGASSGVPRTEYWVAAEDDFRCYRLPGTVESFLRCSPQPLCVIGVPTSRTTVSSRPLEAQGLGCGSGATAASSGATVPEASSGLASLSNSRFCSDCGHGLEPTGPYGWAAYALLPGANNMEARAATVGSVEDSAAPTEAIPGDTNLHSDFPPTEVLYTNDAFKEFSGFSHQELRRNGLALLLRPSPGAARCNAAGTTQTPPQGLELLGAALASGSASRLELPCYHSSGRLLWCDLSLSPVDGRPGEEANKGMTGTSAATAPAPASAIAVEGEWRRHESLGHCAGRMELPAIISCCSSGHGVRGIDSSSSFSSSGDSCGPDLGRAGRECRNSMDGGIARKGGCERCTGSAGSHEQFQRKHNRQDVVSHPLLEQQQGRTQQQQQQQRKEKQLEFQCHSVCLQQVQQSQPQQQGQHYAGGSWQQQYQQQSGGAGELEQHREGCFVRDDWEGKEGEDEGERGPGSREERLITRAQCHEWARRCQEEQRVRRLRLCQLQQLEKQMLPLGDVEEEQYDQQRTARLHHHHHQQQQQQQQQLQEQEHHLMRNTQQLQQEQNAILREQQMRQQEQQQQQLYLVIFNDITSHKLLQQQLLHQQQQERQQQQMQHIQQWRKWQQASGCEGHPLPLPSHINGDTAAAPLPAPAPVAVDSVAPGSAPDHPPRCFSSSLVTRLAAGLTMQSCASCRLHDFALDSLREGITVADASMPDYPIVYTNKAFLRMTGYSREEVLGRNCRFLQGPDTSPSAVQTIREALSHRQSVTIQLLNYTKSGVAFWNELRLEPVLAPGSGQLLGYLGVQNDVTELLARKESEAQLRDAKEAAESAAEAKSQFLANMSHEIRTPLNGMIATAQLLLGSQLNPEQRELTETILESGSTLLGVLGDILDFSKIDHGSLELQRRPMCLRQATEACMDLVAVEAAKKGLALAYLMDDVAIARPLLGDPVRIRQVLANLLSNAVKFTERGEVVVRVFVERRGGTPRDITAAQDAVFAAAAPPLAPAAVDPSGSWRATATQLPPPAVADTIATTACADGDNEHTVVHIDVSDTGIGIDKESVGKLFQHFRQGTETMSRRYGGTGLGLAISKRLAQLMEGDIWVESGLGVGSTFHFTLRAEWASAEGPWPCSPSRSASSTTANSSDCTPRSSTEEGQNSAGGGAAAAAAALGLNSSGAGRWSGSPSCGRPSRLSSGSGDSSGSGRGGRELRTSPWQPNGTPLGTSERNGNGDSAATNAAVNATAVAAAGSGDAPASPALPRLMHGSSAGCDSSSSSAAATEVGEEWSALLGRKVLIDISHAATSTQVWNSCRQLGLAAVQANACTVMLPMPPLAPPPQSEVTTASAFDVDATSLVTSSVAASTGVATTPHSQRVGQPIYDILLVSMDRLVPALKAGWKGRPVVALGDRELLPPTLQPLVVALAIPVRHGRLATAMVKATALLRWSGSNAPKLGNTPIPSESIQTLKSWRCKRGTDWEGVNRRTSLDNSALERTNVLLHGVGAVCPALAGCAPSDVGGGGPGKGGLGPGKTSPGRRQQQVPIPEHAELSTIVDDAHSGQFCFRSATQASRQIASHETPSAASSSPGAAIATGQVSGSIGLDMQQQQQQQQQLRILIAEDNKVNQKVVLKVLQQIHGGCQPPDVVENGLQVLQALQKKTYDLILMDIHMPEMDGLEASKRIQETYKPEERPRIIALSADTVQTLHDRCREAGIEAFLVKPFRIEELARVMRTGTQRPRSTKTMHPDPPICGAPLTA</sequence>
<evidence type="ECO:0000256" key="1">
    <source>
        <dbReference type="ARBA" id="ARBA00000085"/>
    </source>
</evidence>
<feature type="modified residue" description="4-aspartylphosphate" evidence="11">
    <location>
        <position position="1689"/>
    </location>
</feature>
<dbReference type="InterPro" id="IPR000700">
    <property type="entry name" value="PAS-assoc_C"/>
</dbReference>
<dbReference type="InterPro" id="IPR003661">
    <property type="entry name" value="HisK_dim/P_dom"/>
</dbReference>
<evidence type="ECO:0000256" key="12">
    <source>
        <dbReference type="SAM" id="MobiDB-lite"/>
    </source>
</evidence>
<dbReference type="PROSITE" id="PS50112">
    <property type="entry name" value="PAS"/>
    <property type="match status" value="1"/>
</dbReference>
<feature type="compositionally biased region" description="Polar residues" evidence="12">
    <location>
        <begin position="1755"/>
        <end position="1765"/>
    </location>
</feature>